<keyword evidence="1" id="KW-0812">Transmembrane</keyword>
<evidence type="ECO:0000313" key="3">
    <source>
        <dbReference type="Proteomes" id="UP001499951"/>
    </source>
</evidence>
<organism evidence="2 3">
    <name type="scientific">Rhizomicrobium electricum</name>
    <dbReference type="NCBI Taxonomy" id="480070"/>
    <lineage>
        <taxon>Bacteria</taxon>
        <taxon>Pseudomonadati</taxon>
        <taxon>Pseudomonadota</taxon>
        <taxon>Alphaproteobacteria</taxon>
        <taxon>Micropepsales</taxon>
        <taxon>Micropepsaceae</taxon>
        <taxon>Rhizomicrobium</taxon>
    </lineage>
</organism>
<evidence type="ECO:0000256" key="1">
    <source>
        <dbReference type="SAM" id="Phobius"/>
    </source>
</evidence>
<keyword evidence="1" id="KW-1133">Transmembrane helix</keyword>
<feature type="transmembrane region" description="Helical" evidence="1">
    <location>
        <begin position="53"/>
        <end position="81"/>
    </location>
</feature>
<dbReference type="Proteomes" id="UP001499951">
    <property type="component" value="Unassembled WGS sequence"/>
</dbReference>
<dbReference type="RefSeq" id="WP_166932369.1">
    <property type="nucleotide sequence ID" value="NZ_BAAADD010000002.1"/>
</dbReference>
<proteinExistence type="predicted"/>
<gene>
    <name evidence="2" type="ORF">GCM10008942_08710</name>
</gene>
<comment type="caution">
    <text evidence="2">The sequence shown here is derived from an EMBL/GenBank/DDBJ whole genome shotgun (WGS) entry which is preliminary data.</text>
</comment>
<keyword evidence="3" id="KW-1185">Reference proteome</keyword>
<protein>
    <submittedName>
        <fullName evidence="2">Uncharacterized protein</fullName>
    </submittedName>
</protein>
<evidence type="ECO:0000313" key="2">
    <source>
        <dbReference type="EMBL" id="GAA0562541.1"/>
    </source>
</evidence>
<feature type="transmembrane region" description="Helical" evidence="1">
    <location>
        <begin position="122"/>
        <end position="142"/>
    </location>
</feature>
<feature type="transmembrane region" description="Helical" evidence="1">
    <location>
        <begin position="88"/>
        <end position="110"/>
    </location>
</feature>
<dbReference type="EMBL" id="BAAADD010000002">
    <property type="protein sequence ID" value="GAA0562541.1"/>
    <property type="molecule type" value="Genomic_DNA"/>
</dbReference>
<name>A0ABN1EAL4_9PROT</name>
<sequence length="155" mass="17282">MPDSPKMLRRFGRNLLALMCGIITGTVLASGEQMWRLIGMRIANEPIETGTYTFWAIMYVGPPLSVGTVIAVIATAIWWSMGVNRRRYLFNAFGLGFVLTAIVIVVWYVAFRQQTMLNSETVASIAVYALMGAIAGAMTWFVSHPRRKNLFIALD</sequence>
<reference evidence="2 3" key="1">
    <citation type="journal article" date="2019" name="Int. J. Syst. Evol. Microbiol.">
        <title>The Global Catalogue of Microorganisms (GCM) 10K type strain sequencing project: providing services to taxonomists for standard genome sequencing and annotation.</title>
        <authorList>
            <consortium name="The Broad Institute Genomics Platform"/>
            <consortium name="The Broad Institute Genome Sequencing Center for Infectious Disease"/>
            <person name="Wu L."/>
            <person name="Ma J."/>
        </authorList>
    </citation>
    <scope>NUCLEOTIDE SEQUENCE [LARGE SCALE GENOMIC DNA]</scope>
    <source>
        <strain evidence="2 3">JCM 15089</strain>
    </source>
</reference>
<accession>A0ABN1EAL4</accession>
<keyword evidence="1" id="KW-0472">Membrane</keyword>